<evidence type="ECO:0000313" key="2">
    <source>
        <dbReference type="EMBL" id="AUI67479.2"/>
    </source>
</evidence>
<dbReference type="SUPFAM" id="SSF50370">
    <property type="entry name" value="Ricin B-like lectins"/>
    <property type="match status" value="1"/>
</dbReference>
<keyword evidence="3" id="KW-1185">Reference proteome</keyword>
<proteinExistence type="predicted"/>
<dbReference type="Gene3D" id="2.80.10.50">
    <property type="match status" value="2"/>
</dbReference>
<evidence type="ECO:0000259" key="1">
    <source>
        <dbReference type="SMART" id="SM00458"/>
    </source>
</evidence>
<dbReference type="Pfam" id="PF00652">
    <property type="entry name" value="Ricin_B_lectin"/>
    <property type="match status" value="1"/>
</dbReference>
<organism evidence="2 3">
    <name type="scientific">Beggiatoa leptomitoformis</name>
    <dbReference type="NCBI Taxonomy" id="288004"/>
    <lineage>
        <taxon>Bacteria</taxon>
        <taxon>Pseudomonadati</taxon>
        <taxon>Pseudomonadota</taxon>
        <taxon>Gammaproteobacteria</taxon>
        <taxon>Thiotrichales</taxon>
        <taxon>Thiotrichaceae</taxon>
        <taxon>Beggiatoa</taxon>
    </lineage>
</organism>
<dbReference type="AlphaFoldDB" id="A0A2N9YAK8"/>
<feature type="domain" description="Ricin B lectin" evidence="1">
    <location>
        <begin position="56"/>
        <end position="177"/>
    </location>
</feature>
<evidence type="ECO:0000313" key="3">
    <source>
        <dbReference type="Proteomes" id="UP000234271"/>
    </source>
</evidence>
<sequence>MTSIHWFTKGVYIVFKRVLGLLPFILFSLPSYADNLDKVQQALEKKLQAAREATSNKRFYNEGGKCLDIGGNPNEAGTNVQIWDCNDAPNQKWRLEGGKLINEAGKCLDAGGDVKKAGTNAQIWGCNDAPNQQWRLEGGRLVNAGGKCLDVGGDINKVGTNVQIWDCNDAPNQKWHW</sequence>
<name>A0A2N9YAK8_9GAMM</name>
<dbReference type="InterPro" id="IPR000772">
    <property type="entry name" value="Ricin_B_lectin"/>
</dbReference>
<dbReference type="EMBL" id="CP018889">
    <property type="protein sequence ID" value="AUI67479.2"/>
    <property type="molecule type" value="Genomic_DNA"/>
</dbReference>
<gene>
    <name evidence="2" type="ORF">BLE401_01385</name>
</gene>
<dbReference type="InterPro" id="IPR035992">
    <property type="entry name" value="Ricin_B-like_lectins"/>
</dbReference>
<accession>A0A2N9YAK8</accession>
<reference evidence="3" key="1">
    <citation type="submission" date="2016-12" db="EMBL/GenBank/DDBJ databases">
        <title>Complete Genome Sequence of Beggiatoa leptomitiformis D-401.</title>
        <authorList>
            <person name="Fomenkov A."/>
            <person name="Vincze T."/>
            <person name="Grabovich M."/>
            <person name="Anton B.P."/>
            <person name="Dubinina G."/>
            <person name="Orlova M."/>
            <person name="Belousova E."/>
            <person name="Roberts R.J."/>
        </authorList>
    </citation>
    <scope>NUCLEOTIDE SEQUENCE [LARGE SCALE GENOMIC DNA]</scope>
    <source>
        <strain evidence="3">D-401</strain>
    </source>
</reference>
<dbReference type="Proteomes" id="UP000234271">
    <property type="component" value="Chromosome"/>
</dbReference>
<dbReference type="PROSITE" id="PS50231">
    <property type="entry name" value="RICIN_B_LECTIN"/>
    <property type="match status" value="1"/>
</dbReference>
<dbReference type="SMART" id="SM00458">
    <property type="entry name" value="RICIN"/>
    <property type="match status" value="1"/>
</dbReference>
<dbReference type="CDD" id="cd00161">
    <property type="entry name" value="beta-trefoil_Ricin-like"/>
    <property type="match status" value="1"/>
</dbReference>
<protein>
    <recommendedName>
        <fullName evidence="1">Ricin B lectin domain-containing protein</fullName>
    </recommendedName>
</protein>